<proteinExistence type="predicted"/>
<keyword evidence="2" id="KW-1185">Reference proteome</keyword>
<name>A0A0M8P554_9EURO</name>
<accession>A0A0M8P554</accession>
<dbReference type="EMBL" id="LHQQ01000074">
    <property type="protein sequence ID" value="KOS43747.1"/>
    <property type="molecule type" value="Genomic_DNA"/>
</dbReference>
<sequence length="70" mass="8108">MIRECNVSYVFSVPVPCPMSWILEGNAFPAPTLYVLPRLYSVFRGFCKANGVPQDKRLMRSFFLFSLRNE</sequence>
<evidence type="ECO:0000313" key="2">
    <source>
        <dbReference type="Proteomes" id="UP000037696"/>
    </source>
</evidence>
<evidence type="ECO:0000313" key="1">
    <source>
        <dbReference type="EMBL" id="KOS43747.1"/>
    </source>
</evidence>
<gene>
    <name evidence="1" type="ORF">ACN38_g5347</name>
</gene>
<protein>
    <submittedName>
        <fullName evidence="1">Uncharacterized protein</fullName>
    </submittedName>
</protein>
<dbReference type="Proteomes" id="UP000037696">
    <property type="component" value="Unassembled WGS sequence"/>
</dbReference>
<organism evidence="1 2">
    <name type="scientific">Penicillium nordicum</name>
    <dbReference type="NCBI Taxonomy" id="229535"/>
    <lineage>
        <taxon>Eukaryota</taxon>
        <taxon>Fungi</taxon>
        <taxon>Dikarya</taxon>
        <taxon>Ascomycota</taxon>
        <taxon>Pezizomycotina</taxon>
        <taxon>Eurotiomycetes</taxon>
        <taxon>Eurotiomycetidae</taxon>
        <taxon>Eurotiales</taxon>
        <taxon>Aspergillaceae</taxon>
        <taxon>Penicillium</taxon>
    </lineage>
</organism>
<reference evidence="1 2" key="1">
    <citation type="submission" date="2015-08" db="EMBL/GenBank/DDBJ databases">
        <title>Genome sequencing of Penicillium nordicum.</title>
        <authorList>
            <person name="Nguyen H.D."/>
            <person name="Seifert K.A."/>
        </authorList>
    </citation>
    <scope>NUCLEOTIDE SEQUENCE [LARGE SCALE GENOMIC DNA]</scope>
    <source>
        <strain evidence="1 2">DAOMC 185683</strain>
    </source>
</reference>
<comment type="caution">
    <text evidence="1">The sequence shown here is derived from an EMBL/GenBank/DDBJ whole genome shotgun (WGS) entry which is preliminary data.</text>
</comment>
<dbReference type="AlphaFoldDB" id="A0A0M8P554"/>